<comment type="caution">
    <text evidence="2">The sequence shown here is derived from an EMBL/GenBank/DDBJ whole genome shotgun (WGS) entry which is preliminary data.</text>
</comment>
<evidence type="ECO:0000256" key="1">
    <source>
        <dbReference type="SAM" id="MobiDB-lite"/>
    </source>
</evidence>
<dbReference type="AlphaFoldDB" id="A0A813FNE8"/>
<feature type="region of interest" description="Disordered" evidence="1">
    <location>
        <begin position="1"/>
        <end position="67"/>
    </location>
</feature>
<dbReference type="EMBL" id="CAJNNV010025537">
    <property type="protein sequence ID" value="CAE8614948.1"/>
    <property type="molecule type" value="Genomic_DNA"/>
</dbReference>
<sequence>VRAGSKWRAGVSRGSPKGDSSMEGGAKTCHACAEWSGEESALGYGRPSPRGHERRPRGSECVSLQRRHERLRERRPLAAGLGRFGFDATEE</sequence>
<feature type="non-terminal residue" evidence="2">
    <location>
        <position position="1"/>
    </location>
</feature>
<feature type="non-terminal residue" evidence="2">
    <location>
        <position position="91"/>
    </location>
</feature>
<name>A0A813FNE8_POLGL</name>
<evidence type="ECO:0000313" key="2">
    <source>
        <dbReference type="EMBL" id="CAE8614948.1"/>
    </source>
</evidence>
<gene>
    <name evidence="2" type="ORF">PGLA1383_LOCUS32667</name>
</gene>
<organism evidence="2 3">
    <name type="scientific">Polarella glacialis</name>
    <name type="common">Dinoflagellate</name>
    <dbReference type="NCBI Taxonomy" id="89957"/>
    <lineage>
        <taxon>Eukaryota</taxon>
        <taxon>Sar</taxon>
        <taxon>Alveolata</taxon>
        <taxon>Dinophyceae</taxon>
        <taxon>Suessiales</taxon>
        <taxon>Suessiaceae</taxon>
        <taxon>Polarella</taxon>
    </lineage>
</organism>
<reference evidence="2" key="1">
    <citation type="submission" date="2021-02" db="EMBL/GenBank/DDBJ databases">
        <authorList>
            <person name="Dougan E. K."/>
            <person name="Rhodes N."/>
            <person name="Thang M."/>
            <person name="Chan C."/>
        </authorList>
    </citation>
    <scope>NUCLEOTIDE SEQUENCE</scope>
</reference>
<proteinExistence type="predicted"/>
<accession>A0A813FNE8</accession>
<protein>
    <submittedName>
        <fullName evidence="2">Uncharacterized protein</fullName>
    </submittedName>
</protein>
<dbReference type="Proteomes" id="UP000654075">
    <property type="component" value="Unassembled WGS sequence"/>
</dbReference>
<keyword evidence="3" id="KW-1185">Reference proteome</keyword>
<evidence type="ECO:0000313" key="3">
    <source>
        <dbReference type="Proteomes" id="UP000654075"/>
    </source>
</evidence>